<accession>A0ABR0FP36</accession>
<organism evidence="1 2">
    <name type="scientific">Podospora bellae-mahoneyi</name>
    <dbReference type="NCBI Taxonomy" id="2093777"/>
    <lineage>
        <taxon>Eukaryota</taxon>
        <taxon>Fungi</taxon>
        <taxon>Dikarya</taxon>
        <taxon>Ascomycota</taxon>
        <taxon>Pezizomycotina</taxon>
        <taxon>Sordariomycetes</taxon>
        <taxon>Sordariomycetidae</taxon>
        <taxon>Sordariales</taxon>
        <taxon>Podosporaceae</taxon>
        <taxon>Podospora</taxon>
    </lineage>
</organism>
<gene>
    <name evidence="1" type="ORF">QC761_0035650</name>
</gene>
<reference evidence="1 2" key="1">
    <citation type="journal article" date="2023" name="bioRxiv">
        <title>High-quality genome assemblies of four members of thePodospora anserinaspecies complex.</title>
        <authorList>
            <person name="Ament-Velasquez S.L."/>
            <person name="Vogan A.A."/>
            <person name="Wallerman O."/>
            <person name="Hartmann F."/>
            <person name="Gautier V."/>
            <person name="Silar P."/>
            <person name="Giraud T."/>
            <person name="Johannesson H."/>
        </authorList>
    </citation>
    <scope>NUCLEOTIDE SEQUENCE [LARGE SCALE GENOMIC DNA]</scope>
    <source>
        <strain evidence="1 2">CBS 112042</strain>
    </source>
</reference>
<dbReference type="Proteomes" id="UP001322138">
    <property type="component" value="Unassembled WGS sequence"/>
</dbReference>
<dbReference type="EMBL" id="JAFFGZ010000004">
    <property type="protein sequence ID" value="KAK4645743.1"/>
    <property type="molecule type" value="Genomic_DNA"/>
</dbReference>
<comment type="caution">
    <text evidence="1">The sequence shown here is derived from an EMBL/GenBank/DDBJ whole genome shotgun (WGS) entry which is preliminary data.</text>
</comment>
<keyword evidence="2" id="KW-1185">Reference proteome</keyword>
<evidence type="ECO:0000313" key="2">
    <source>
        <dbReference type="Proteomes" id="UP001322138"/>
    </source>
</evidence>
<name>A0ABR0FP36_9PEZI</name>
<dbReference type="GeneID" id="87891448"/>
<protein>
    <submittedName>
        <fullName evidence="1">Uncharacterized protein</fullName>
    </submittedName>
</protein>
<proteinExistence type="predicted"/>
<sequence length="85" mass="9790">MFAITVELGVWDSFSSIRSVEIRWGPASRPKEKDMGTLGNFFRSCAAGASIVEKKLRSKAREDKKKRWRWTSDGYRSFSYFDTDG</sequence>
<evidence type="ECO:0000313" key="1">
    <source>
        <dbReference type="EMBL" id="KAK4645743.1"/>
    </source>
</evidence>
<dbReference type="RefSeq" id="XP_062734719.1">
    <property type="nucleotide sequence ID" value="XM_062872314.1"/>
</dbReference>